<dbReference type="InterPro" id="IPR013783">
    <property type="entry name" value="Ig-like_fold"/>
</dbReference>
<feature type="domain" description="BACON" evidence="2">
    <location>
        <begin position="27"/>
        <end position="95"/>
    </location>
</feature>
<evidence type="ECO:0000313" key="3">
    <source>
        <dbReference type="EMBL" id="EJW95319.1"/>
    </source>
</evidence>
<feature type="domain" description="Peptidase S41 N-terminal" evidence="1">
    <location>
        <begin position="117"/>
        <end position="156"/>
    </location>
</feature>
<comment type="caution">
    <text evidence="3">The sequence shown here is derived from an EMBL/GenBank/DDBJ whole genome shotgun (WGS) entry which is preliminary data.</text>
</comment>
<feature type="non-terminal residue" evidence="3">
    <location>
        <position position="228"/>
    </location>
</feature>
<dbReference type="CDD" id="cd14948">
    <property type="entry name" value="BACON"/>
    <property type="match status" value="1"/>
</dbReference>
<gene>
    <name evidence="3" type="ORF">EVA_16574</name>
</gene>
<proteinExistence type="predicted"/>
<dbReference type="Pfam" id="PF18294">
    <property type="entry name" value="Pept_S41_N"/>
    <property type="match status" value="1"/>
</dbReference>
<evidence type="ECO:0000259" key="2">
    <source>
        <dbReference type="Pfam" id="PF19190"/>
    </source>
</evidence>
<dbReference type="Pfam" id="PF19190">
    <property type="entry name" value="BACON_2"/>
    <property type="match status" value="1"/>
</dbReference>
<accession>J9G741</accession>
<name>J9G741_9ZZZZ</name>
<protein>
    <submittedName>
        <fullName evidence="3">Peptidase, S41 family</fullName>
    </submittedName>
</protein>
<dbReference type="AlphaFoldDB" id="J9G741"/>
<dbReference type="InterPro" id="IPR041613">
    <property type="entry name" value="Pept_S41_N"/>
</dbReference>
<dbReference type="InterPro" id="IPR024361">
    <property type="entry name" value="BACON"/>
</dbReference>
<reference evidence="3" key="1">
    <citation type="journal article" date="2012" name="PLoS ONE">
        <title>Gene sets for utilization of primary and secondary nutrition supplies in the distal gut of endangered iberian lynx.</title>
        <authorList>
            <person name="Alcaide M."/>
            <person name="Messina E."/>
            <person name="Richter M."/>
            <person name="Bargiela R."/>
            <person name="Peplies J."/>
            <person name="Huws S.A."/>
            <person name="Newbold C.J."/>
            <person name="Golyshin P.N."/>
            <person name="Simon M.A."/>
            <person name="Lopez G."/>
            <person name="Yakimov M.M."/>
            <person name="Ferrer M."/>
        </authorList>
    </citation>
    <scope>NUCLEOTIDE SEQUENCE</scope>
</reference>
<dbReference type="Gene3D" id="2.60.40.10">
    <property type="entry name" value="Immunoglobulins"/>
    <property type="match status" value="1"/>
</dbReference>
<sequence>MFAGCREDQKLTSDGTGIKSMTWQDRNYVEAGKQKQDFTFFAEGNWTADCKSDWLTIDPQAKSGGAGKAMMRMHIDANTGFEERTSTIEISVEGFGAKTVFDIIQKSGSKGEGVYTDINKWIFAQMDSTYLWNEPVKELVLDYSLDYKKFLTSLLDEIGKRDNINREDGEWKGQRREYYYTMIQSNAPVEKGQAMPTAVGSEFTDAGFNLLKPTILGAKDDDPVGIVV</sequence>
<evidence type="ECO:0000259" key="1">
    <source>
        <dbReference type="Pfam" id="PF18294"/>
    </source>
</evidence>
<dbReference type="EMBL" id="AMCI01005872">
    <property type="protein sequence ID" value="EJW95319.1"/>
    <property type="molecule type" value="Genomic_DNA"/>
</dbReference>
<organism evidence="3">
    <name type="scientific">gut metagenome</name>
    <dbReference type="NCBI Taxonomy" id="749906"/>
    <lineage>
        <taxon>unclassified sequences</taxon>
        <taxon>metagenomes</taxon>
        <taxon>organismal metagenomes</taxon>
    </lineage>
</organism>